<dbReference type="Pfam" id="PF07282">
    <property type="entry name" value="Cas12f1-like_TNB"/>
    <property type="match status" value="1"/>
</dbReference>
<gene>
    <name evidence="3" type="ORF">F4V44_04210</name>
</gene>
<dbReference type="RefSeq" id="WP_150438737.1">
    <property type="nucleotide sequence ID" value="NZ_VYKL01000010.1"/>
</dbReference>
<dbReference type="OrthoDB" id="1551477at2"/>
<dbReference type="NCBIfam" id="NF040570">
    <property type="entry name" value="guided_TnpB"/>
    <property type="match status" value="1"/>
</dbReference>
<evidence type="ECO:0000313" key="3">
    <source>
        <dbReference type="EMBL" id="KAA9028485.1"/>
    </source>
</evidence>
<accession>A0A5J5I1L7</accession>
<organism evidence="3 4">
    <name type="scientific">Niallia endozanthoxylica</name>
    <dbReference type="NCBI Taxonomy" id="2036016"/>
    <lineage>
        <taxon>Bacteria</taxon>
        <taxon>Bacillati</taxon>
        <taxon>Bacillota</taxon>
        <taxon>Bacilli</taxon>
        <taxon>Bacillales</taxon>
        <taxon>Bacillaceae</taxon>
        <taxon>Niallia</taxon>
    </lineage>
</organism>
<comment type="caution">
    <text evidence="3">The sequence shown here is derived from an EMBL/GenBank/DDBJ whole genome shotgun (WGS) entry which is preliminary data.</text>
</comment>
<dbReference type="GO" id="GO:0003677">
    <property type="term" value="F:DNA binding"/>
    <property type="evidence" value="ECO:0007669"/>
    <property type="project" value="UniProtKB-KW"/>
</dbReference>
<feature type="domain" description="Cas12f1-like TNB" evidence="2">
    <location>
        <begin position="369"/>
        <end position="433"/>
    </location>
</feature>
<dbReference type="AlphaFoldDB" id="A0A5J5I1L7"/>
<reference evidence="3 4" key="1">
    <citation type="submission" date="2019-09" db="EMBL/GenBank/DDBJ databases">
        <title>Whole genome sequences of isolates from the Mars Exploration Rovers.</title>
        <authorList>
            <person name="Seuylemezian A."/>
            <person name="Vaishampayan P."/>
        </authorList>
    </citation>
    <scope>NUCLEOTIDE SEQUENCE [LARGE SCALE GENOMIC DNA]</scope>
    <source>
        <strain evidence="3 4">MER_TA_151</strain>
    </source>
</reference>
<evidence type="ECO:0000259" key="2">
    <source>
        <dbReference type="Pfam" id="PF07282"/>
    </source>
</evidence>
<evidence type="ECO:0000313" key="4">
    <source>
        <dbReference type="Proteomes" id="UP000326671"/>
    </source>
</evidence>
<proteinExistence type="predicted"/>
<keyword evidence="4" id="KW-1185">Reference proteome</keyword>
<dbReference type="EMBL" id="VYKL01000010">
    <property type="protein sequence ID" value="KAA9028485.1"/>
    <property type="molecule type" value="Genomic_DNA"/>
</dbReference>
<keyword evidence="1" id="KW-0238">DNA-binding</keyword>
<protein>
    <submittedName>
        <fullName evidence="3">Transposase</fullName>
    </submittedName>
</protein>
<dbReference type="InterPro" id="IPR010095">
    <property type="entry name" value="Cas12f1-like_TNB"/>
</dbReference>
<sequence>MSLTYSRKIKVSFVKEAELILDGQSKICNWLYNQLLDACQKDYRENHQALKLLKDRNLRNYGVSLKAKHPFLHTVFSSPLKEPAERLKKAYEGFFKNGRGYPKFRSWKKKWFSLVFDEPNKGWELIHDGTEVSVSLGDIPDLPKGKGKRNPSVIGKLKEPFRLKEGELVKTFSICKQQGVFYAVFTIEKCKQEELLHKEKLSAYRKECHLAKKEKRKLPKKPILKERKMEIPSDVKWVALDPNHKNFFVSMDYKGESIEFAKIKEINYWDKKIDHLKSLRDVCEKHYRKRKTQHGNSYTAHSPRWNRLNRALDKAYHGRREQIKTALYSIAHELYRRYDLVLIGDYTPNTGTAKFENMHRSMLNQEKIGEFRNVLEWVSSKLEKFYIKVNEHNTTKECCVCGHLEKKDPSVREFECASCGTKILRDINSSVNIGKKAGYLLETSKHLLQEFTYKGEYRYGQKVFVGINKQ</sequence>
<name>A0A5J5I1L7_9BACI</name>
<dbReference type="Proteomes" id="UP000326671">
    <property type="component" value="Unassembled WGS sequence"/>
</dbReference>
<evidence type="ECO:0000256" key="1">
    <source>
        <dbReference type="ARBA" id="ARBA00023125"/>
    </source>
</evidence>